<dbReference type="Proteomes" id="UP001501358">
    <property type="component" value="Unassembled WGS sequence"/>
</dbReference>
<keyword evidence="3" id="KW-1185">Reference proteome</keyword>
<dbReference type="EMBL" id="BAAATA010000013">
    <property type="protein sequence ID" value="GAA2489224.1"/>
    <property type="molecule type" value="Genomic_DNA"/>
</dbReference>
<name>A0ABN3LVF5_9ACTN</name>
<organism evidence="2 3">
    <name type="scientific">Streptomyces thermolineatus</name>
    <dbReference type="NCBI Taxonomy" id="44033"/>
    <lineage>
        <taxon>Bacteria</taxon>
        <taxon>Bacillati</taxon>
        <taxon>Actinomycetota</taxon>
        <taxon>Actinomycetes</taxon>
        <taxon>Kitasatosporales</taxon>
        <taxon>Streptomycetaceae</taxon>
        <taxon>Streptomyces</taxon>
    </lineage>
</organism>
<proteinExistence type="predicted"/>
<evidence type="ECO:0000256" key="1">
    <source>
        <dbReference type="SAM" id="MobiDB-lite"/>
    </source>
</evidence>
<protein>
    <submittedName>
        <fullName evidence="2">Uncharacterized protein</fullName>
    </submittedName>
</protein>
<comment type="caution">
    <text evidence="2">The sequence shown here is derived from an EMBL/GenBank/DDBJ whole genome shotgun (WGS) entry which is preliminary data.</text>
</comment>
<reference evidence="2 3" key="1">
    <citation type="journal article" date="2019" name="Int. J. Syst. Evol. Microbiol.">
        <title>The Global Catalogue of Microorganisms (GCM) 10K type strain sequencing project: providing services to taxonomists for standard genome sequencing and annotation.</title>
        <authorList>
            <consortium name="The Broad Institute Genomics Platform"/>
            <consortium name="The Broad Institute Genome Sequencing Center for Infectious Disease"/>
            <person name="Wu L."/>
            <person name="Ma J."/>
        </authorList>
    </citation>
    <scope>NUCLEOTIDE SEQUENCE [LARGE SCALE GENOMIC DNA]</scope>
    <source>
        <strain evidence="2 3">JCM 6307</strain>
    </source>
</reference>
<sequence length="112" mass="11661">MAQARKLEGGAGAPFGELLPDALEVHEKGTARMGDVRGTQVAQERDGPVGGRRRSRHEAGSFRCSGRHPPAAFAESGRRESTGRVAAQGPAPIIAGGGNPSQSYGFVEIPKL</sequence>
<accession>A0ABN3LVF5</accession>
<gene>
    <name evidence="2" type="ORF">GCM10010406_26720</name>
</gene>
<evidence type="ECO:0000313" key="3">
    <source>
        <dbReference type="Proteomes" id="UP001501358"/>
    </source>
</evidence>
<evidence type="ECO:0000313" key="2">
    <source>
        <dbReference type="EMBL" id="GAA2489224.1"/>
    </source>
</evidence>
<feature type="region of interest" description="Disordered" evidence="1">
    <location>
        <begin position="1"/>
        <end position="112"/>
    </location>
</feature>